<evidence type="ECO:0000256" key="1">
    <source>
        <dbReference type="SAM" id="MobiDB-lite"/>
    </source>
</evidence>
<dbReference type="Pfam" id="PF19655">
    <property type="entry name" value="DUF6158"/>
    <property type="match status" value="1"/>
</dbReference>
<dbReference type="EMBL" id="CP045929">
    <property type="protein sequence ID" value="QGK68966.1"/>
    <property type="molecule type" value="Genomic_DNA"/>
</dbReference>
<dbReference type="AlphaFoldDB" id="A0A5Q3Q686"/>
<gene>
    <name evidence="2" type="ORF">GIY23_04910</name>
</gene>
<reference evidence="3" key="1">
    <citation type="submission" date="2019-11" db="EMBL/GenBank/DDBJ databases">
        <title>The complete genome sequence of Saccharopolyspora sp. E2A.</title>
        <authorList>
            <person name="Zhang G."/>
        </authorList>
    </citation>
    <scope>NUCLEOTIDE SEQUENCE [LARGE SCALE GENOMIC DNA]</scope>
    <source>
        <strain evidence="3">E2A</strain>
    </source>
</reference>
<keyword evidence="3" id="KW-1185">Reference proteome</keyword>
<evidence type="ECO:0000313" key="2">
    <source>
        <dbReference type="EMBL" id="QGK68966.1"/>
    </source>
</evidence>
<sequence length="78" mass="8835">MSSGGIDPTALSEQDLNRELAHLHATRHETFLHGSSDALREHTARTFDLEKEYMRRHPDRAVDPRRTREGARAASARA</sequence>
<dbReference type="RefSeq" id="WP_154075569.1">
    <property type="nucleotide sequence ID" value="NZ_CP045929.1"/>
</dbReference>
<evidence type="ECO:0000313" key="3">
    <source>
        <dbReference type="Proteomes" id="UP000371041"/>
    </source>
</evidence>
<dbReference type="Proteomes" id="UP000371041">
    <property type="component" value="Chromosome"/>
</dbReference>
<accession>A0A5Q3Q686</accession>
<feature type="compositionally biased region" description="Basic and acidic residues" evidence="1">
    <location>
        <begin position="49"/>
        <end position="71"/>
    </location>
</feature>
<name>A0A5Q3Q686_9PSEU</name>
<dbReference type="InterPro" id="IPR046156">
    <property type="entry name" value="DUF6158"/>
</dbReference>
<feature type="region of interest" description="Disordered" evidence="1">
    <location>
        <begin position="49"/>
        <end position="78"/>
    </location>
</feature>
<proteinExistence type="predicted"/>
<protein>
    <submittedName>
        <fullName evidence="2">Uncharacterized protein</fullName>
    </submittedName>
</protein>
<dbReference type="KEGG" id="sace:GIY23_04910"/>
<organism evidence="2 3">
    <name type="scientific">Allosaccharopolyspora coralli</name>
    <dbReference type="NCBI Taxonomy" id="2665642"/>
    <lineage>
        <taxon>Bacteria</taxon>
        <taxon>Bacillati</taxon>
        <taxon>Actinomycetota</taxon>
        <taxon>Actinomycetes</taxon>
        <taxon>Pseudonocardiales</taxon>
        <taxon>Pseudonocardiaceae</taxon>
        <taxon>Allosaccharopolyspora</taxon>
    </lineage>
</organism>